<dbReference type="Proteomes" id="UP000070675">
    <property type="component" value="Unassembled WGS sequence"/>
</dbReference>
<organism evidence="1 2">
    <name type="scientific">Atopobium deltae</name>
    <dbReference type="NCBI Taxonomy" id="1393034"/>
    <lineage>
        <taxon>Bacteria</taxon>
        <taxon>Bacillati</taxon>
        <taxon>Actinomycetota</taxon>
        <taxon>Coriobacteriia</taxon>
        <taxon>Coriobacteriales</taxon>
        <taxon>Atopobiaceae</taxon>
        <taxon>Atopobium</taxon>
    </lineage>
</organism>
<keyword evidence="2" id="KW-1185">Reference proteome</keyword>
<comment type="caution">
    <text evidence="1">The sequence shown here is derived from an EMBL/GenBank/DDBJ whole genome shotgun (WGS) entry which is preliminary data.</text>
</comment>
<dbReference type="EMBL" id="LSCR01000040">
    <property type="protein sequence ID" value="KXB33229.1"/>
    <property type="molecule type" value="Genomic_DNA"/>
</dbReference>
<proteinExistence type="predicted"/>
<dbReference type="PATRIC" id="fig|1393034.3.peg.1170"/>
<accession>A0A133XQL5</accession>
<evidence type="ECO:0000313" key="1">
    <source>
        <dbReference type="EMBL" id="KXB33229.1"/>
    </source>
</evidence>
<reference evidence="2" key="1">
    <citation type="submission" date="2016-01" db="EMBL/GenBank/DDBJ databases">
        <authorList>
            <person name="Mitreva M."/>
            <person name="Pepin K.H."/>
            <person name="Mihindukulasuriya K.A."/>
            <person name="Fulton R."/>
            <person name="Fronick C."/>
            <person name="O'Laughlin M."/>
            <person name="Miner T."/>
            <person name="Herter B."/>
            <person name="Rosa B.A."/>
            <person name="Cordes M."/>
            <person name="Tomlinson C."/>
            <person name="Wollam A."/>
            <person name="Palsikar V.B."/>
            <person name="Mardis E.R."/>
            <person name="Wilson R.K."/>
        </authorList>
    </citation>
    <scope>NUCLEOTIDE SEQUENCE [LARGE SCALE GENOMIC DNA]</scope>
    <source>
        <strain evidence="2">DNF00019</strain>
    </source>
</reference>
<name>A0A133XQL5_9ACTN</name>
<sequence length="61" mass="6751">MNKEIMKEVIKDLENLTAHLKTLFDESSVGKEKSSKPVEKPKQKFVLTLAFPGGVQCAVCS</sequence>
<gene>
    <name evidence="1" type="ORF">HMPREF3192_01201</name>
</gene>
<dbReference type="AlphaFoldDB" id="A0A133XQL5"/>
<dbReference type="RefSeq" id="WP_066306146.1">
    <property type="nucleotide sequence ID" value="NZ_KQ959516.1"/>
</dbReference>
<dbReference type="STRING" id="1393034.HMPREF3192_01201"/>
<evidence type="ECO:0000313" key="2">
    <source>
        <dbReference type="Proteomes" id="UP000070675"/>
    </source>
</evidence>
<protein>
    <submittedName>
        <fullName evidence="1">Uncharacterized protein</fullName>
    </submittedName>
</protein>